<comment type="caution">
    <text evidence="2">The sequence shown here is derived from an EMBL/GenBank/DDBJ whole genome shotgun (WGS) entry which is preliminary data.</text>
</comment>
<proteinExistence type="predicted"/>
<evidence type="ECO:0008006" key="4">
    <source>
        <dbReference type="Google" id="ProtNLM"/>
    </source>
</evidence>
<keyword evidence="1" id="KW-0812">Transmembrane</keyword>
<feature type="transmembrane region" description="Helical" evidence="1">
    <location>
        <begin position="179"/>
        <end position="197"/>
    </location>
</feature>
<reference evidence="2 3" key="1">
    <citation type="submission" date="2011-11" db="EMBL/GenBank/DDBJ databases">
        <title>The Genome Sequence of Myroides odoratimimus CIP 101113.</title>
        <authorList>
            <person name="Earl A."/>
            <person name="Ward D."/>
            <person name="Feldgarden M."/>
            <person name="Gevers D."/>
            <person name="Huys G."/>
            <person name="Young S.K."/>
            <person name="Zeng Q."/>
            <person name="Gargeya S."/>
            <person name="Fitzgerald M."/>
            <person name="Haas B."/>
            <person name="Abouelleil A."/>
            <person name="Alvarado L."/>
            <person name="Arachchi H.M."/>
            <person name="Berlin A."/>
            <person name="Brown A."/>
            <person name="Chapman S.B."/>
            <person name="Chen Z."/>
            <person name="Dunbar C."/>
            <person name="Freedman E."/>
            <person name="Gearin G."/>
            <person name="Goldberg J."/>
            <person name="Griggs A."/>
            <person name="Gujja S."/>
            <person name="Heiman D."/>
            <person name="Howarth C."/>
            <person name="Larson L."/>
            <person name="Lui A."/>
            <person name="MacDonald P.J.P."/>
            <person name="Montmayeur A."/>
            <person name="Murphy C."/>
            <person name="Neiman D."/>
            <person name="Pearson M."/>
            <person name="Priest M."/>
            <person name="Roberts A."/>
            <person name="Saif S."/>
            <person name="Shea T."/>
            <person name="Shenoy N."/>
            <person name="Sisk P."/>
            <person name="Stolte C."/>
            <person name="Sykes S."/>
            <person name="Wortman J."/>
            <person name="Nusbaum C."/>
            <person name="Birren B."/>
        </authorList>
    </citation>
    <scope>NUCLEOTIDE SEQUENCE [LARGE SCALE GENOMIC DNA]</scope>
    <source>
        <strain evidence="2 3">CIP 101113</strain>
    </source>
</reference>
<organism evidence="2 3">
    <name type="scientific">Myroides odoratimimus CIP 101113</name>
    <dbReference type="NCBI Taxonomy" id="883154"/>
    <lineage>
        <taxon>Bacteria</taxon>
        <taxon>Pseudomonadati</taxon>
        <taxon>Bacteroidota</taxon>
        <taxon>Flavobacteriia</taxon>
        <taxon>Flavobacteriales</taxon>
        <taxon>Flavobacteriaceae</taxon>
        <taxon>Myroides</taxon>
    </lineage>
</organism>
<protein>
    <recommendedName>
        <fullName evidence="4">TPM domain-containing protein</fullName>
    </recommendedName>
</protein>
<dbReference type="Proteomes" id="UP000004834">
    <property type="component" value="Unassembled WGS sequence"/>
</dbReference>
<feature type="transmembrane region" description="Helical" evidence="1">
    <location>
        <begin position="5"/>
        <end position="23"/>
    </location>
</feature>
<keyword evidence="1" id="KW-0472">Membrane</keyword>
<evidence type="ECO:0000313" key="2">
    <source>
        <dbReference type="EMBL" id="EHO09587.1"/>
    </source>
</evidence>
<dbReference type="RefSeq" id="WP_006264027.1">
    <property type="nucleotide sequence ID" value="NZ_JH590838.1"/>
</dbReference>
<evidence type="ECO:0000256" key="1">
    <source>
        <dbReference type="SAM" id="Phobius"/>
    </source>
</evidence>
<gene>
    <name evidence="2" type="ORF">HMPREF9715_02431</name>
</gene>
<evidence type="ECO:0000313" key="3">
    <source>
        <dbReference type="Proteomes" id="UP000004834"/>
    </source>
</evidence>
<sequence length="206" mass="23971">MKKYYIPGMISIILLPLMCMWYFSYTNSYKAYSAIVVRMGEGIGACTFDGNIPIEKMTFVDFSLNGNIENDASTVNKIVNEIDKIAQNEDYDSGVNILLGEKMEYASYIRILETLYLKGGMYIVLDDKIICVHDKYYNENINMLDDIIIVDSITNEPLFPELKRNRTMEFYEQMGNKKYLILGSFLLLVVFVFRDYISINKHREKK</sequence>
<dbReference type="AlphaFoldDB" id="A0AAV3F2H4"/>
<dbReference type="EMBL" id="AGEE01000031">
    <property type="protein sequence ID" value="EHO09587.1"/>
    <property type="molecule type" value="Genomic_DNA"/>
</dbReference>
<name>A0AAV3F2H4_9FLAO</name>
<keyword evidence="1" id="KW-1133">Transmembrane helix</keyword>
<accession>A0AAV3F2H4</accession>